<dbReference type="AlphaFoldDB" id="L0A308"/>
<organism evidence="1 2">
    <name type="scientific">Deinococcus peraridilitoris (strain DSM 19664 / LMG 22246 / CIP 109416 / KR-200)</name>
    <dbReference type="NCBI Taxonomy" id="937777"/>
    <lineage>
        <taxon>Bacteria</taxon>
        <taxon>Thermotogati</taxon>
        <taxon>Deinococcota</taxon>
        <taxon>Deinococci</taxon>
        <taxon>Deinococcales</taxon>
        <taxon>Deinococcaceae</taxon>
        <taxon>Deinococcus</taxon>
    </lineage>
</organism>
<gene>
    <name evidence="1" type="ordered locus">Deipe_2757</name>
</gene>
<dbReference type="OrthoDB" id="73562at2"/>
<dbReference type="EMBL" id="CP003382">
    <property type="protein sequence ID" value="AFZ68221.1"/>
    <property type="molecule type" value="Genomic_DNA"/>
</dbReference>
<evidence type="ECO:0008006" key="3">
    <source>
        <dbReference type="Google" id="ProtNLM"/>
    </source>
</evidence>
<name>L0A308_DEIPD</name>
<dbReference type="PATRIC" id="fig|937777.3.peg.2771"/>
<accession>L0A308</accession>
<keyword evidence="2" id="KW-1185">Reference proteome</keyword>
<dbReference type="eggNOG" id="COG2318">
    <property type="taxonomic scope" value="Bacteria"/>
</dbReference>
<evidence type="ECO:0000313" key="1">
    <source>
        <dbReference type="EMBL" id="AFZ68221.1"/>
    </source>
</evidence>
<reference evidence="2" key="1">
    <citation type="submission" date="2012-03" db="EMBL/GenBank/DDBJ databases">
        <title>Complete sequence of chromosome of Deinococcus peraridilitoris DSM 19664.</title>
        <authorList>
            <person name="Lucas S."/>
            <person name="Copeland A."/>
            <person name="Lapidus A."/>
            <person name="Glavina del Rio T."/>
            <person name="Dalin E."/>
            <person name="Tice H."/>
            <person name="Bruce D."/>
            <person name="Goodwin L."/>
            <person name="Pitluck S."/>
            <person name="Peters L."/>
            <person name="Mikhailova N."/>
            <person name="Lu M."/>
            <person name="Kyrpides N."/>
            <person name="Mavromatis K."/>
            <person name="Ivanova N."/>
            <person name="Brettin T."/>
            <person name="Detter J.C."/>
            <person name="Han C."/>
            <person name="Larimer F."/>
            <person name="Land M."/>
            <person name="Hauser L."/>
            <person name="Markowitz V."/>
            <person name="Cheng J.-F."/>
            <person name="Hugenholtz P."/>
            <person name="Woyke T."/>
            <person name="Wu D."/>
            <person name="Pukall R."/>
            <person name="Steenblock K."/>
            <person name="Brambilla E."/>
            <person name="Klenk H.-P."/>
            <person name="Eisen J.A."/>
        </authorList>
    </citation>
    <scope>NUCLEOTIDE SEQUENCE [LARGE SCALE GENOMIC DNA]</scope>
    <source>
        <strain evidence="2">DSM 19664 / LMG 22246 / CIP 109416 / KR-200</strain>
    </source>
</reference>
<dbReference type="SUPFAM" id="SSF109854">
    <property type="entry name" value="DinB/YfiT-like putative metalloenzymes"/>
    <property type="match status" value="1"/>
</dbReference>
<proteinExistence type="predicted"/>
<dbReference type="HOGENOM" id="CLU_1701368_0_0_0"/>
<protein>
    <recommendedName>
        <fullName evidence="3">DinB-like domain-containing protein</fullName>
    </recommendedName>
</protein>
<dbReference type="Gene3D" id="1.20.120.450">
    <property type="entry name" value="dinb family like domain"/>
    <property type="match status" value="1"/>
</dbReference>
<dbReference type="Proteomes" id="UP000010467">
    <property type="component" value="Chromosome"/>
</dbReference>
<evidence type="ECO:0000313" key="2">
    <source>
        <dbReference type="Proteomes" id="UP000010467"/>
    </source>
</evidence>
<dbReference type="InterPro" id="IPR034660">
    <property type="entry name" value="DinB/YfiT-like"/>
</dbReference>
<dbReference type="KEGG" id="dpd:Deipe_2757"/>
<dbReference type="STRING" id="937777.Deipe_2757"/>
<dbReference type="RefSeq" id="WP_015236523.1">
    <property type="nucleotide sequence ID" value="NC_019793.1"/>
</dbReference>
<sequence length="147" mass="16568">MSVLKSFLMGGQGMASVDRILADLTLEGATRRFEGLPYTVYDLIWHIELCQNLLLQGLAEEQSEIRFPPASEQWPQNQPDEEAFEDLISRVRAGVYEASELAGDPEDLSERDREILEDIAAHNAYHWGQVVVLRRLLGSWPGKEQGA</sequence>